<evidence type="ECO:0000313" key="5">
    <source>
        <dbReference type="EMBL" id="PPE75411.1"/>
    </source>
</evidence>
<keyword evidence="1" id="KW-0602">Photosynthesis</keyword>
<sequence>MSRRMLPAAAAMLAVWAAVAGAEEESSAPAAVSAEETYAEAPPAEVAAPPDIPRPALMVTGAAKARLLDLSQAGKRLVAVGQQGVIVVSEDGGNNWKQVPSPASVMLTRVRFYNDKLGWAVGYDGTILHTADGGLSWTLQHSDPEARVLYDVLFLDPQTGIAAGAYGAFYRTADGGKTWEAQNFPLSELGQHFNRLLRLDAQTLFAAGERGLLARSGDGGVTWEMLKSPYAGSYFGAIALGGRSVLVYGMRGNVYVAQDIGAAPTQDPAQYDPYTAETLTDPAAIAGLGWRRIDSPVKESLFGGTRLADGSVLLVGINAVALKTDPALTSLQPVKLPAAETLVDVLPYGGKLIAVGRRGVQNLGALP</sequence>
<keyword evidence="6" id="KW-1185">Reference proteome</keyword>
<proteinExistence type="predicted"/>
<keyword evidence="2" id="KW-0604">Photosystem II</keyword>
<feature type="domain" description="Photosynthesis system II assembly factor Ycf48/Hcf136-like" evidence="4">
    <location>
        <begin position="146"/>
        <end position="262"/>
    </location>
</feature>
<dbReference type="OrthoDB" id="9813892at2"/>
<dbReference type="EMBL" id="PSNW01000001">
    <property type="protein sequence ID" value="PPE75411.1"/>
    <property type="molecule type" value="Genomic_DNA"/>
</dbReference>
<evidence type="ECO:0000256" key="1">
    <source>
        <dbReference type="ARBA" id="ARBA00022531"/>
    </source>
</evidence>
<name>A0A2S5TKC3_9GAMM</name>
<evidence type="ECO:0000313" key="6">
    <source>
        <dbReference type="Proteomes" id="UP000238220"/>
    </source>
</evidence>
<evidence type="ECO:0000259" key="4">
    <source>
        <dbReference type="Pfam" id="PF14870"/>
    </source>
</evidence>
<gene>
    <name evidence="5" type="ORF">C3942_00500</name>
</gene>
<dbReference type="PANTHER" id="PTHR47199">
    <property type="entry name" value="PHOTOSYSTEM II STABILITY/ASSEMBLY FACTOR HCF136, CHLOROPLASTIC"/>
    <property type="match status" value="1"/>
</dbReference>
<evidence type="ECO:0000256" key="3">
    <source>
        <dbReference type="SAM" id="SignalP"/>
    </source>
</evidence>
<reference evidence="5 6" key="1">
    <citation type="submission" date="2018-02" db="EMBL/GenBank/DDBJ databases">
        <title>Genome sequencing of Solimonas sp. HR-BB.</title>
        <authorList>
            <person name="Lee Y."/>
            <person name="Jeon C.O."/>
        </authorList>
    </citation>
    <scope>NUCLEOTIDE SEQUENCE [LARGE SCALE GENOMIC DNA]</scope>
    <source>
        <strain evidence="5 6">HR-BB</strain>
    </source>
</reference>
<dbReference type="RefSeq" id="WP_104228377.1">
    <property type="nucleotide sequence ID" value="NZ_PSNW01000001.1"/>
</dbReference>
<organism evidence="5 6">
    <name type="scientific">Solimonas fluminis</name>
    <dbReference type="NCBI Taxonomy" id="2086571"/>
    <lineage>
        <taxon>Bacteria</taxon>
        <taxon>Pseudomonadati</taxon>
        <taxon>Pseudomonadota</taxon>
        <taxon>Gammaproteobacteria</taxon>
        <taxon>Nevskiales</taxon>
        <taxon>Nevskiaceae</taxon>
        <taxon>Solimonas</taxon>
    </lineage>
</organism>
<dbReference type="PANTHER" id="PTHR47199:SF2">
    <property type="entry name" value="PHOTOSYSTEM II STABILITY_ASSEMBLY FACTOR HCF136, CHLOROPLASTIC"/>
    <property type="match status" value="1"/>
</dbReference>
<accession>A0A2S5TKC3</accession>
<keyword evidence="3" id="KW-0732">Signal</keyword>
<dbReference type="AlphaFoldDB" id="A0A2S5TKC3"/>
<comment type="caution">
    <text evidence="5">The sequence shown here is derived from an EMBL/GenBank/DDBJ whole genome shotgun (WGS) entry which is preliminary data.</text>
</comment>
<dbReference type="Gene3D" id="2.130.10.10">
    <property type="entry name" value="YVTN repeat-like/Quinoprotein amine dehydrogenase"/>
    <property type="match status" value="1"/>
</dbReference>
<dbReference type="SUPFAM" id="SSF110296">
    <property type="entry name" value="Oligoxyloglucan reducing end-specific cellobiohydrolase"/>
    <property type="match status" value="1"/>
</dbReference>
<dbReference type="Pfam" id="PF14870">
    <property type="entry name" value="PSII_BNR"/>
    <property type="match status" value="1"/>
</dbReference>
<dbReference type="Proteomes" id="UP000238220">
    <property type="component" value="Unassembled WGS sequence"/>
</dbReference>
<dbReference type="GO" id="GO:0015979">
    <property type="term" value="P:photosynthesis"/>
    <property type="evidence" value="ECO:0007669"/>
    <property type="project" value="UniProtKB-KW"/>
</dbReference>
<dbReference type="GO" id="GO:0009523">
    <property type="term" value="C:photosystem II"/>
    <property type="evidence" value="ECO:0007669"/>
    <property type="project" value="UniProtKB-KW"/>
</dbReference>
<protein>
    <recommendedName>
        <fullName evidence="4">Photosynthesis system II assembly factor Ycf48/Hcf136-like domain-containing protein</fullName>
    </recommendedName>
</protein>
<feature type="chain" id="PRO_5015592249" description="Photosynthesis system II assembly factor Ycf48/Hcf136-like domain-containing protein" evidence="3">
    <location>
        <begin position="23"/>
        <end position="367"/>
    </location>
</feature>
<dbReference type="InterPro" id="IPR015943">
    <property type="entry name" value="WD40/YVTN_repeat-like_dom_sf"/>
</dbReference>
<evidence type="ECO:0000256" key="2">
    <source>
        <dbReference type="ARBA" id="ARBA00023276"/>
    </source>
</evidence>
<feature type="signal peptide" evidence="3">
    <location>
        <begin position="1"/>
        <end position="22"/>
    </location>
</feature>
<dbReference type="InterPro" id="IPR028203">
    <property type="entry name" value="PSII_CF48-like_dom"/>
</dbReference>